<dbReference type="KEGG" id="mcb:Mycch_1923"/>
<evidence type="ECO:0000256" key="2">
    <source>
        <dbReference type="SAM" id="Phobius"/>
    </source>
</evidence>
<reference evidence="4 5" key="1">
    <citation type="submission" date="2012-06" db="EMBL/GenBank/DDBJ databases">
        <title>Complete sequence of chromosome of Mycobacterium chubuense NBB4.</title>
        <authorList>
            <consortium name="US DOE Joint Genome Institute"/>
            <person name="Lucas S."/>
            <person name="Han J."/>
            <person name="Lapidus A."/>
            <person name="Cheng J.-F."/>
            <person name="Goodwin L."/>
            <person name="Pitluck S."/>
            <person name="Peters L."/>
            <person name="Mikhailova N."/>
            <person name="Teshima H."/>
            <person name="Detter J.C."/>
            <person name="Han C."/>
            <person name="Tapia R."/>
            <person name="Land M."/>
            <person name="Hauser L."/>
            <person name="Kyrpides N."/>
            <person name="Ivanova N."/>
            <person name="Pagani I."/>
            <person name="Mattes T."/>
            <person name="Holmes A."/>
            <person name="Rutledge P."/>
            <person name="Paulsen I."/>
            <person name="Coleman N."/>
            <person name="Woyke T."/>
        </authorList>
    </citation>
    <scope>NUCLEOTIDE SEQUENCE [LARGE SCALE GENOMIC DNA]</scope>
    <source>
        <strain evidence="4 5">NBB4</strain>
    </source>
</reference>
<evidence type="ECO:0000259" key="3">
    <source>
        <dbReference type="Pfam" id="PF02470"/>
    </source>
</evidence>
<evidence type="ECO:0000313" key="4">
    <source>
        <dbReference type="EMBL" id="AFM16708.1"/>
    </source>
</evidence>
<keyword evidence="2" id="KW-1133">Transmembrane helix</keyword>
<keyword evidence="2" id="KW-0812">Transmembrane</keyword>
<dbReference type="PANTHER" id="PTHR33371">
    <property type="entry name" value="INTERMEMBRANE PHOSPHOLIPID TRANSPORT SYSTEM BINDING PROTEIN MLAD-RELATED"/>
    <property type="match status" value="1"/>
</dbReference>
<dbReference type="EMBL" id="CP003053">
    <property type="protein sequence ID" value="AFM16708.1"/>
    <property type="molecule type" value="Genomic_DNA"/>
</dbReference>
<feature type="transmembrane region" description="Helical" evidence="2">
    <location>
        <begin position="6"/>
        <end position="29"/>
    </location>
</feature>
<dbReference type="NCBIfam" id="TIGR00996">
    <property type="entry name" value="Mtu_fam_mce"/>
    <property type="match status" value="1"/>
</dbReference>
<feature type="compositionally biased region" description="Pro residues" evidence="1">
    <location>
        <begin position="434"/>
        <end position="451"/>
    </location>
</feature>
<feature type="region of interest" description="Disordered" evidence="1">
    <location>
        <begin position="475"/>
        <end position="501"/>
    </location>
</feature>
<dbReference type="OrthoDB" id="4741753at2"/>
<organism evidence="4 5">
    <name type="scientific">Mycolicibacterium chubuense (strain NBB4)</name>
    <name type="common">Mycobacterium chubuense</name>
    <dbReference type="NCBI Taxonomy" id="710421"/>
    <lineage>
        <taxon>Bacteria</taxon>
        <taxon>Bacillati</taxon>
        <taxon>Actinomycetota</taxon>
        <taxon>Actinomycetes</taxon>
        <taxon>Mycobacteriales</taxon>
        <taxon>Mycobacteriaceae</taxon>
        <taxon>Mycolicibacterium</taxon>
    </lineage>
</organism>
<feature type="domain" description="Mce/MlaD" evidence="3">
    <location>
        <begin position="40"/>
        <end position="113"/>
    </location>
</feature>
<gene>
    <name evidence="4" type="ordered locus">Mycch_1923</name>
</gene>
<dbReference type="eggNOG" id="COG1463">
    <property type="taxonomic scope" value="Bacteria"/>
</dbReference>
<dbReference type="STRING" id="710421.Mycch_1923"/>
<keyword evidence="5" id="KW-1185">Reference proteome</keyword>
<dbReference type="PANTHER" id="PTHR33371:SF16">
    <property type="entry name" value="MCE-FAMILY PROTEIN MCE3F"/>
    <property type="match status" value="1"/>
</dbReference>
<feature type="region of interest" description="Disordered" evidence="1">
    <location>
        <begin position="401"/>
        <end position="452"/>
    </location>
</feature>
<dbReference type="GO" id="GO:0005576">
    <property type="term" value="C:extracellular region"/>
    <property type="evidence" value="ECO:0007669"/>
    <property type="project" value="TreeGrafter"/>
</dbReference>
<dbReference type="PATRIC" id="fig|710421.3.peg.1926"/>
<evidence type="ECO:0000256" key="1">
    <source>
        <dbReference type="SAM" id="MobiDB-lite"/>
    </source>
</evidence>
<protein>
    <submittedName>
        <fullName evidence="4">Virulence factor Mce family protein</fullName>
    </submittedName>
</protein>
<dbReference type="InterPro" id="IPR052336">
    <property type="entry name" value="MlaD_Phospholipid_Transporter"/>
</dbReference>
<dbReference type="InterPro" id="IPR005693">
    <property type="entry name" value="Mce"/>
</dbReference>
<name>I4BHF1_MYCCN</name>
<keyword evidence="2" id="KW-0472">Membrane</keyword>
<evidence type="ECO:0000313" key="5">
    <source>
        <dbReference type="Proteomes" id="UP000006057"/>
    </source>
</evidence>
<sequence precursor="true">MFTRLVRIQLVLFTVASVVGISVMVVNYLKAPTMLGLGRITVTMRLPDAGGLYRFANVTYRGVQLGKVTAVDVNARGAVATLSLATSPQVPADLRAAVRSVSAVGEQYVDLQPRTESGPYLHDGSVIPESDTVIPQPVAPMMEKLSALVTSIPKDRLGQLLDESFTAFNGAGPDLQSLSDSIARIATDADATAGRTAQLVDDAQPVLDGQVVGADALRTWSQRLAGVSRQLVADDPHVRTLLDTGPAAAQEVSRLLGQVEPTLPVMLANMTSLGQVAVTYHPGLEQLLVLLPPSAAMYQSATPSNNPTGLPLGDFRISIDDPPACTVGFLPPSQWRSPADTSTIDTPDGLYCKLPQDSAIAVRGARNFPCMDKPGKYAPTVEICKSDKPFQPLAAREHATGPYTFDPNLVSQGVPPDSRVGENDTIYGPAQGTPRPPLTPAPTAPPAPPAAPSVAVAHYDPVTGLVAAPDGTVFAQTDLGASGHPHSWQDLVLPPTEGARR</sequence>
<dbReference type="InterPro" id="IPR003399">
    <property type="entry name" value="Mce/MlaD"/>
</dbReference>
<dbReference type="RefSeq" id="WP_014815188.1">
    <property type="nucleotide sequence ID" value="NC_018027.1"/>
</dbReference>
<proteinExistence type="predicted"/>
<accession>I4BHF1</accession>
<dbReference type="HOGENOM" id="CLU_032980_0_0_11"/>
<dbReference type="Pfam" id="PF02470">
    <property type="entry name" value="MlaD"/>
    <property type="match status" value="1"/>
</dbReference>
<dbReference type="Proteomes" id="UP000006057">
    <property type="component" value="Chromosome"/>
</dbReference>
<dbReference type="AlphaFoldDB" id="I4BHF1"/>